<organism evidence="1 2">
    <name type="scientific">Trichinella spiralis</name>
    <name type="common">Trichina worm</name>
    <dbReference type="NCBI Taxonomy" id="6334"/>
    <lineage>
        <taxon>Eukaryota</taxon>
        <taxon>Metazoa</taxon>
        <taxon>Ecdysozoa</taxon>
        <taxon>Nematoda</taxon>
        <taxon>Enoplea</taxon>
        <taxon>Dorylaimia</taxon>
        <taxon>Trichinellida</taxon>
        <taxon>Trichinellidae</taxon>
        <taxon>Trichinella</taxon>
    </lineage>
</organism>
<comment type="caution">
    <text evidence="1">The sequence shown here is derived from an EMBL/GenBank/DDBJ whole genome shotgun (WGS) entry which is preliminary data.</text>
</comment>
<accession>A0ABR3KN40</accession>
<evidence type="ECO:0000313" key="2">
    <source>
        <dbReference type="Proteomes" id="UP001558632"/>
    </source>
</evidence>
<dbReference type="EMBL" id="JBEUSY010000237">
    <property type="protein sequence ID" value="KAL1241952.1"/>
    <property type="molecule type" value="Genomic_DNA"/>
</dbReference>
<sequence length="169" mass="18241">MPLRRATLPSGSLCLSSELVRFQAARALLADVLATKDLPSNVRCALKKVGDLINPDSIHGGLDAFNTPPSDINFPHCGDRIAVHEDGQLLGGKSIFDWTSVSNVVGLPQMYDDKAATAHDQRFSVQNVSAENSNYHCEIGCGLLGWVDFSVLFFKNCFFHIAAAAASHP</sequence>
<keyword evidence="2" id="KW-1185">Reference proteome</keyword>
<proteinExistence type="predicted"/>
<reference evidence="1 2" key="1">
    <citation type="submission" date="2024-07" db="EMBL/GenBank/DDBJ databases">
        <title>Enhanced genomic and transcriptomic resources for Trichinella pseudospiralis and T. spiralis underpin the discovery of pronounced molecular differences between stages and species.</title>
        <authorList>
            <person name="Pasi K.K."/>
            <person name="La Rosa G."/>
            <person name="Gomez-Morales M.A."/>
            <person name="Tosini F."/>
            <person name="Sumanam S."/>
            <person name="Young N.D."/>
            <person name="Chang B.C."/>
            <person name="Robin G.B."/>
        </authorList>
    </citation>
    <scope>NUCLEOTIDE SEQUENCE [LARGE SCALE GENOMIC DNA]</scope>
    <source>
        <strain evidence="1">ISS534</strain>
    </source>
</reference>
<gene>
    <name evidence="1" type="ORF">TSPI_01116</name>
</gene>
<protein>
    <submittedName>
        <fullName evidence="1">Uncharacterized protein</fullName>
    </submittedName>
</protein>
<dbReference type="Proteomes" id="UP001558632">
    <property type="component" value="Unassembled WGS sequence"/>
</dbReference>
<name>A0ABR3KN40_TRISP</name>
<evidence type="ECO:0000313" key="1">
    <source>
        <dbReference type="EMBL" id="KAL1241952.1"/>
    </source>
</evidence>